<dbReference type="GO" id="GO:0009522">
    <property type="term" value="C:photosystem I"/>
    <property type="evidence" value="ECO:0007669"/>
    <property type="project" value="InterPro"/>
</dbReference>
<dbReference type="GO" id="GO:0009535">
    <property type="term" value="C:chloroplast thylakoid membrane"/>
    <property type="evidence" value="ECO:0007669"/>
    <property type="project" value="UniProtKB-SubCell"/>
</dbReference>
<organism evidence="10">
    <name type="scientific">Platysiphonia delicata</name>
    <dbReference type="NCBI Taxonomy" id="2006979"/>
    <lineage>
        <taxon>Eukaryota</taxon>
        <taxon>Rhodophyta</taxon>
        <taxon>Florideophyceae</taxon>
        <taxon>Rhodymeniophycidae</taxon>
        <taxon>Ceramiales</taxon>
        <taxon>Delesseriaceae</taxon>
        <taxon>Platysiphonia</taxon>
    </lineage>
</organism>
<evidence type="ECO:0000313" key="10">
    <source>
        <dbReference type="EMBL" id="ARW59567.1"/>
    </source>
</evidence>
<reference evidence="10" key="1">
    <citation type="journal article" date="2017" name="J. Phycol.">
        <title>Analysis of chloroplast genomes and a supermatrix inform reclassification of the Rhodomelaceae (Rhodophyta).</title>
        <authorList>
            <person name="Diaz-Tapia P."/>
            <person name="Maggs C.A."/>
            <person name="West J.A."/>
            <person name="Verbruggen H."/>
        </authorList>
    </citation>
    <scope>NUCLEOTIDE SEQUENCE</scope>
    <source>
        <strain evidence="10">HV1445</strain>
    </source>
</reference>
<comment type="subcellular location">
    <subcellularLocation>
        <location evidence="2">Membrane</location>
        <topology evidence="2">Multi-pass membrane protein</topology>
    </subcellularLocation>
    <subcellularLocation>
        <location evidence="9">Plastid</location>
        <location evidence="9">Chloroplast thylakoid membrane</location>
        <topology evidence="9">Multi-pass membrane protein</topology>
    </subcellularLocation>
</comment>
<dbReference type="GeneID" id="33353027"/>
<keyword evidence="10" id="KW-0150">Chloroplast</keyword>
<dbReference type="GO" id="GO:0015979">
    <property type="term" value="P:photosynthesis"/>
    <property type="evidence" value="ECO:0007669"/>
    <property type="project" value="UniProtKB-UniRule"/>
</dbReference>
<dbReference type="RefSeq" id="YP_009391423.1">
    <property type="nucleotide sequence ID" value="NC_035258.1"/>
</dbReference>
<dbReference type="Pfam" id="PF02392">
    <property type="entry name" value="Ycf4"/>
    <property type="match status" value="1"/>
</dbReference>
<evidence type="ECO:0000256" key="2">
    <source>
        <dbReference type="ARBA" id="ARBA00004141"/>
    </source>
</evidence>
<evidence type="ECO:0000256" key="4">
    <source>
        <dbReference type="ARBA" id="ARBA00015395"/>
    </source>
</evidence>
<accession>A0A1Z1M0F7</accession>
<evidence type="ECO:0000256" key="6">
    <source>
        <dbReference type="ARBA" id="ARBA00022692"/>
    </source>
</evidence>
<gene>
    <name evidence="9 10" type="primary">ycf4</name>
</gene>
<evidence type="ECO:0000256" key="7">
    <source>
        <dbReference type="ARBA" id="ARBA00022989"/>
    </source>
</evidence>
<evidence type="ECO:0000256" key="9">
    <source>
        <dbReference type="HAMAP-Rule" id="MF_00437"/>
    </source>
</evidence>
<name>A0A1Z1M0F7_9FLOR</name>
<keyword evidence="7 9" id="KW-1133">Transmembrane helix</keyword>
<comment type="function">
    <text evidence="1 9">Seems to be required for the assembly of the photosystem I complex.</text>
</comment>
<feature type="transmembrane region" description="Helical" evidence="9">
    <location>
        <begin position="20"/>
        <end position="40"/>
    </location>
</feature>
<dbReference type="InterPro" id="IPR003359">
    <property type="entry name" value="PSI_Ycf4_assembly"/>
</dbReference>
<dbReference type="NCBIfam" id="NF002712">
    <property type="entry name" value="PRK02542.1"/>
    <property type="match status" value="1"/>
</dbReference>
<feature type="transmembrane region" description="Helical" evidence="9">
    <location>
        <begin position="60"/>
        <end position="81"/>
    </location>
</feature>
<dbReference type="HAMAP" id="MF_00437">
    <property type="entry name" value="Ycf4"/>
    <property type="match status" value="1"/>
</dbReference>
<dbReference type="AlphaFoldDB" id="A0A1Z1M0F7"/>
<keyword evidence="5 9" id="KW-0602">Photosynthesis</keyword>
<evidence type="ECO:0000256" key="5">
    <source>
        <dbReference type="ARBA" id="ARBA00022531"/>
    </source>
</evidence>
<evidence type="ECO:0000256" key="8">
    <source>
        <dbReference type="ARBA" id="ARBA00023136"/>
    </source>
</evidence>
<keyword evidence="8 9" id="KW-0472">Membrane</keyword>
<proteinExistence type="inferred from homology"/>
<protein>
    <recommendedName>
        <fullName evidence="4 9">Photosystem I assembly protein Ycf4</fullName>
    </recommendedName>
</protein>
<evidence type="ECO:0000256" key="1">
    <source>
        <dbReference type="ARBA" id="ARBA00002862"/>
    </source>
</evidence>
<dbReference type="EMBL" id="MF101409">
    <property type="protein sequence ID" value="ARW59567.1"/>
    <property type="molecule type" value="Genomic_DNA"/>
</dbReference>
<sequence length="180" mass="20415">MLKIKRDKIVGSRRLSNYWWTSIIFFGGLGFLFAGLSSYFNVDIVYFINARSLIFLPQGALMMFYGIIGILVSIFLFYTIILDIGSGYNEFNNDKGIITIFRLGFPGKNRTLLLNYPICEVLSIKIKIKDGINSDQKICLKMKDDREIPLTKIGEPIPLSLLEKQAINLAKFIGVKVEGM</sequence>
<keyword evidence="9" id="KW-0793">Thylakoid</keyword>
<geneLocation type="chloroplast" evidence="10"/>
<keyword evidence="6 9" id="KW-0812">Transmembrane</keyword>
<evidence type="ECO:0000256" key="3">
    <source>
        <dbReference type="ARBA" id="ARBA00008198"/>
    </source>
</evidence>
<keyword evidence="10" id="KW-0934">Plastid</keyword>
<comment type="similarity">
    <text evidence="3 9">Belongs to the Ycf4 family.</text>
</comment>